<evidence type="ECO:0000256" key="1">
    <source>
        <dbReference type="ARBA" id="ARBA00004173"/>
    </source>
</evidence>
<evidence type="ECO:0000313" key="10">
    <source>
        <dbReference type="Proteomes" id="UP000238274"/>
    </source>
</evidence>
<dbReference type="InterPro" id="IPR003213">
    <property type="entry name" value="Cyt_c_oxidase_su6B"/>
</dbReference>
<comment type="pathway">
    <text evidence="2">Energy metabolism; oxidative phosphorylation.</text>
</comment>
<comment type="subcellular location">
    <subcellularLocation>
        <location evidence="1">Mitochondrion</location>
    </subcellularLocation>
</comment>
<comment type="similarity">
    <text evidence="3">Belongs to the cytochrome c oxidase subunit 6B family.</text>
</comment>
<sequence>MGVGVALSRLKQSSTLLFDLAQLGMLVTLEISSKDRSYLWFLNWMSKQSQKNSSTNQLTAETSYHQLSDGTHEVNFALIRGPGNHYLKFCRAGFKSLLVDLLKETKSCSMKTEEGKIVIYTSSGGTEWRPFGQPRTKRPLNSVVLDQGIKENLVADIKEGLSDDKSNHLLTNVPEQSVILLEDVDAAFVGRDLVSVFYGLTSITSQKEIFMTINHLEKLDWALIRQNRPADHRQAVTGKHHTNHTILRDKTRNQPTKLKSRSTTMSSEEANCNQNTEVVEEVEVKQTFILQTAGFDARFPNTNQTKHCWQAYVDHHKCKNRHGVEHDACRHFYRTFNSLCPNRWIARWDEQREAGKFPVQLDP</sequence>
<gene>
    <name evidence="9" type="ORF">PSHT_15457</name>
</gene>
<dbReference type="GO" id="GO:0006123">
    <property type="term" value="P:mitochondrial electron transport, cytochrome c to oxygen"/>
    <property type="evidence" value="ECO:0007669"/>
    <property type="project" value="UniProtKB-ARBA"/>
</dbReference>
<dbReference type="EMBL" id="PKSM01000396">
    <property type="protein sequence ID" value="POV95850.1"/>
    <property type="molecule type" value="Genomic_DNA"/>
</dbReference>
<comment type="caution">
    <text evidence="9">The sequence shown here is derived from an EMBL/GenBank/DDBJ whole genome shotgun (WGS) entry which is preliminary data.</text>
</comment>
<dbReference type="PROSITE" id="PS51808">
    <property type="entry name" value="CHCH"/>
    <property type="match status" value="1"/>
</dbReference>
<evidence type="ECO:0000256" key="7">
    <source>
        <dbReference type="ARBA" id="ARBA00082359"/>
    </source>
</evidence>
<dbReference type="InterPro" id="IPR036549">
    <property type="entry name" value="CX6/COA6-like_sf"/>
</dbReference>
<dbReference type="PANTHER" id="PTHR46281">
    <property type="entry name" value="CYTOCHROME C OXIDASE SUBUNIT 6B"/>
    <property type="match status" value="1"/>
</dbReference>
<dbReference type="VEuPathDB" id="FungiDB:PSTT_15726"/>
<dbReference type="Proteomes" id="UP000238274">
    <property type="component" value="Unassembled WGS sequence"/>
</dbReference>
<evidence type="ECO:0000256" key="3">
    <source>
        <dbReference type="ARBA" id="ARBA00006425"/>
    </source>
</evidence>
<dbReference type="InterPro" id="IPR048280">
    <property type="entry name" value="COX6B-like"/>
</dbReference>
<proteinExistence type="inferred from homology"/>
<dbReference type="GO" id="GO:0005739">
    <property type="term" value="C:mitochondrion"/>
    <property type="evidence" value="ECO:0007669"/>
    <property type="project" value="UniProtKB-SubCell"/>
</dbReference>
<dbReference type="Pfam" id="PF08740">
    <property type="entry name" value="BCS1_N"/>
    <property type="match status" value="2"/>
</dbReference>
<evidence type="ECO:0000256" key="4">
    <source>
        <dbReference type="ARBA" id="ARBA00023128"/>
    </source>
</evidence>
<evidence type="ECO:0000313" key="9">
    <source>
        <dbReference type="EMBL" id="POV95850.1"/>
    </source>
</evidence>
<dbReference type="Pfam" id="PF02297">
    <property type="entry name" value="COX6B"/>
    <property type="match status" value="1"/>
</dbReference>
<keyword evidence="5" id="KW-1015">Disulfide bond</keyword>
<name>A0A2S4UF17_9BASI</name>
<reference evidence="10" key="3">
    <citation type="journal article" date="2018" name="Mol. Plant Microbe Interact.">
        <title>Genome sequence resources for the wheat stripe rust pathogen (Puccinia striiformis f. sp. tritici) and the barley stripe rust pathogen (Puccinia striiformis f. sp. hordei).</title>
        <authorList>
            <person name="Xia C."/>
            <person name="Wang M."/>
            <person name="Yin C."/>
            <person name="Cornejo O.E."/>
            <person name="Hulbert S.H."/>
            <person name="Chen X."/>
        </authorList>
    </citation>
    <scope>NUCLEOTIDE SEQUENCE [LARGE SCALE GENOMIC DNA]</scope>
    <source>
        <strain evidence="10">93TX-2</strain>
    </source>
</reference>
<dbReference type="InterPro" id="IPR014851">
    <property type="entry name" value="BCS1_N"/>
</dbReference>
<keyword evidence="4" id="KW-0496">Mitochondrion</keyword>
<reference evidence="10" key="2">
    <citation type="journal article" date="2018" name="BMC Genomics">
        <title>Genomic insights into host adaptation between the wheat stripe rust pathogen (Puccinia striiformis f. sp. tritici) and the barley stripe rust pathogen (Puccinia striiformis f. sp. hordei).</title>
        <authorList>
            <person name="Xia C."/>
            <person name="Wang M."/>
            <person name="Yin C."/>
            <person name="Cornejo O.E."/>
            <person name="Hulbert S.H."/>
            <person name="Chen X."/>
        </authorList>
    </citation>
    <scope>NUCLEOTIDE SEQUENCE [LARGE SCALE GENOMIC DNA]</scope>
    <source>
        <strain evidence="10">93TX-2</strain>
    </source>
</reference>
<accession>A0A2S4UF17</accession>
<dbReference type="FunFam" id="1.10.10.140:FF:000001">
    <property type="entry name" value="Cytochrome c oxidase subunit 6B1"/>
    <property type="match status" value="1"/>
</dbReference>
<dbReference type="PANTHER" id="PTHR46281:SF8">
    <property type="entry name" value="CYTOCHROME C OXIDASE SUBUNIT 12, MITOCHONDRIAL"/>
    <property type="match status" value="1"/>
</dbReference>
<dbReference type="Gene3D" id="1.10.10.140">
    <property type="entry name" value="Cytochrome c oxidase, subunit VIb"/>
    <property type="match status" value="1"/>
</dbReference>
<evidence type="ECO:0000256" key="5">
    <source>
        <dbReference type="ARBA" id="ARBA00023157"/>
    </source>
</evidence>
<evidence type="ECO:0000256" key="6">
    <source>
        <dbReference type="ARBA" id="ARBA00074891"/>
    </source>
</evidence>
<dbReference type="SMART" id="SM01024">
    <property type="entry name" value="BCS1_N"/>
    <property type="match status" value="1"/>
</dbReference>
<dbReference type="SUPFAM" id="SSF47694">
    <property type="entry name" value="Cytochrome c oxidase subunit h"/>
    <property type="match status" value="1"/>
</dbReference>
<organism evidence="9 10">
    <name type="scientific">Puccinia striiformis</name>
    <dbReference type="NCBI Taxonomy" id="27350"/>
    <lineage>
        <taxon>Eukaryota</taxon>
        <taxon>Fungi</taxon>
        <taxon>Dikarya</taxon>
        <taxon>Basidiomycota</taxon>
        <taxon>Pucciniomycotina</taxon>
        <taxon>Pucciniomycetes</taxon>
        <taxon>Pucciniales</taxon>
        <taxon>Pucciniaceae</taxon>
        <taxon>Puccinia</taxon>
    </lineage>
</organism>
<evidence type="ECO:0000259" key="8">
    <source>
        <dbReference type="SMART" id="SM01024"/>
    </source>
</evidence>
<keyword evidence="10" id="KW-1185">Reference proteome</keyword>
<evidence type="ECO:0000256" key="2">
    <source>
        <dbReference type="ARBA" id="ARBA00004673"/>
    </source>
</evidence>
<protein>
    <recommendedName>
        <fullName evidence="6">Cytochrome c oxidase subunit 12, mitochondrial</fullName>
    </recommendedName>
    <alternativeName>
        <fullName evidence="7">Cytochrome c oxidase polypeptide VIb</fullName>
    </alternativeName>
</protein>
<dbReference type="CDD" id="cd00926">
    <property type="entry name" value="Cyt_c_Oxidase_VIb"/>
    <property type="match status" value="1"/>
</dbReference>
<reference evidence="9 10" key="1">
    <citation type="submission" date="2017-12" db="EMBL/GenBank/DDBJ databases">
        <title>Gene loss provides genomic basis for host adaptation in cereal stripe rust fungi.</title>
        <authorList>
            <person name="Xia C."/>
        </authorList>
    </citation>
    <scope>NUCLEOTIDE SEQUENCE [LARGE SCALE GENOMIC DNA]</scope>
    <source>
        <strain evidence="9 10">93TX-2</strain>
    </source>
</reference>
<dbReference type="VEuPathDB" id="FungiDB:PSHT_15457"/>
<feature type="domain" description="BCS1 N-terminal" evidence="8">
    <location>
        <begin position="1"/>
        <end position="143"/>
    </location>
</feature>
<dbReference type="GO" id="GO:0045277">
    <property type="term" value="C:respiratory chain complex IV"/>
    <property type="evidence" value="ECO:0007669"/>
    <property type="project" value="InterPro"/>
</dbReference>
<dbReference type="OrthoDB" id="10251412at2759"/>
<dbReference type="AlphaFoldDB" id="A0A2S4UF17"/>